<dbReference type="EMBL" id="PKPP01006819">
    <property type="protein sequence ID" value="PWA55226.1"/>
    <property type="molecule type" value="Genomic_DNA"/>
</dbReference>
<keyword evidence="1" id="KW-0808">Transferase</keyword>
<accession>A0A2U1M1T4</accession>
<sequence>MLCQPFDVDQKLNARYLSHVWKIGVEIVVKSAEIENAIRKVLVGKEAEEMRQRAMEIQDKIKFALCNSGSSNNSLKNLVDFIVIGSVWGFKWTEYNLMVCGGFCTVVVGTPLWSLESISEGVPVESIDGFWSVKKVKNSGNATQIHEKVKVAMSHGGSSHNS</sequence>
<dbReference type="AlphaFoldDB" id="A0A2U1M1T4"/>
<proteinExistence type="predicted"/>
<keyword evidence="2" id="KW-1185">Reference proteome</keyword>
<dbReference type="GO" id="GO:0016740">
    <property type="term" value="F:transferase activity"/>
    <property type="evidence" value="ECO:0007669"/>
    <property type="project" value="UniProtKB-KW"/>
</dbReference>
<dbReference type="PANTHER" id="PTHR48045:SF30">
    <property type="entry name" value="UDP-GLYCOSYLTRANSFERASE 76H1-LIKE"/>
    <property type="match status" value="1"/>
</dbReference>
<dbReference type="OrthoDB" id="786568at2759"/>
<dbReference type="Gene3D" id="3.40.50.2000">
    <property type="entry name" value="Glycogen Phosphorylase B"/>
    <property type="match status" value="2"/>
</dbReference>
<protein>
    <submittedName>
        <fullName evidence="1">UDP-glycosyltransferase 76H1</fullName>
    </submittedName>
</protein>
<name>A0A2U1M1T4_ARTAN</name>
<gene>
    <name evidence="1" type="ORF">CTI12_AA414820</name>
</gene>
<comment type="caution">
    <text evidence="1">The sequence shown here is derived from an EMBL/GenBank/DDBJ whole genome shotgun (WGS) entry which is preliminary data.</text>
</comment>
<organism evidence="1 2">
    <name type="scientific">Artemisia annua</name>
    <name type="common">Sweet wormwood</name>
    <dbReference type="NCBI Taxonomy" id="35608"/>
    <lineage>
        <taxon>Eukaryota</taxon>
        <taxon>Viridiplantae</taxon>
        <taxon>Streptophyta</taxon>
        <taxon>Embryophyta</taxon>
        <taxon>Tracheophyta</taxon>
        <taxon>Spermatophyta</taxon>
        <taxon>Magnoliopsida</taxon>
        <taxon>eudicotyledons</taxon>
        <taxon>Gunneridae</taxon>
        <taxon>Pentapetalae</taxon>
        <taxon>asterids</taxon>
        <taxon>campanulids</taxon>
        <taxon>Asterales</taxon>
        <taxon>Asteraceae</taxon>
        <taxon>Asteroideae</taxon>
        <taxon>Anthemideae</taxon>
        <taxon>Artemisiinae</taxon>
        <taxon>Artemisia</taxon>
    </lineage>
</organism>
<dbReference type="PANTHER" id="PTHR48045">
    <property type="entry name" value="UDP-GLYCOSYLTRANSFERASE 72B1"/>
    <property type="match status" value="1"/>
</dbReference>
<reference evidence="1 2" key="1">
    <citation type="journal article" date="2018" name="Mol. Plant">
        <title>The genome of Artemisia annua provides insight into the evolution of Asteraceae family and artemisinin biosynthesis.</title>
        <authorList>
            <person name="Shen Q."/>
            <person name="Zhang L."/>
            <person name="Liao Z."/>
            <person name="Wang S."/>
            <person name="Yan T."/>
            <person name="Shi P."/>
            <person name="Liu M."/>
            <person name="Fu X."/>
            <person name="Pan Q."/>
            <person name="Wang Y."/>
            <person name="Lv Z."/>
            <person name="Lu X."/>
            <person name="Zhang F."/>
            <person name="Jiang W."/>
            <person name="Ma Y."/>
            <person name="Chen M."/>
            <person name="Hao X."/>
            <person name="Li L."/>
            <person name="Tang Y."/>
            <person name="Lv G."/>
            <person name="Zhou Y."/>
            <person name="Sun X."/>
            <person name="Brodelius P.E."/>
            <person name="Rose J.K.C."/>
            <person name="Tang K."/>
        </authorList>
    </citation>
    <scope>NUCLEOTIDE SEQUENCE [LARGE SCALE GENOMIC DNA]</scope>
    <source>
        <strain evidence="2">cv. Huhao1</strain>
        <tissue evidence="1">Leaf</tissue>
    </source>
</reference>
<dbReference type="STRING" id="35608.A0A2U1M1T4"/>
<dbReference type="SUPFAM" id="SSF53756">
    <property type="entry name" value="UDP-Glycosyltransferase/glycogen phosphorylase"/>
    <property type="match status" value="1"/>
</dbReference>
<dbReference type="Proteomes" id="UP000245207">
    <property type="component" value="Unassembled WGS sequence"/>
</dbReference>
<evidence type="ECO:0000313" key="1">
    <source>
        <dbReference type="EMBL" id="PWA55226.1"/>
    </source>
</evidence>
<evidence type="ECO:0000313" key="2">
    <source>
        <dbReference type="Proteomes" id="UP000245207"/>
    </source>
</evidence>